<comment type="subcellular location">
    <subcellularLocation>
        <location evidence="1">Cell membrane</location>
        <topology evidence="1">Multi-pass membrane protein</topology>
    </subcellularLocation>
</comment>
<feature type="transmembrane region" description="Helical" evidence="7">
    <location>
        <begin position="244"/>
        <end position="264"/>
    </location>
</feature>
<dbReference type="RefSeq" id="WP_155351671.1">
    <property type="nucleotide sequence ID" value="NZ_BAAAHM010000064.1"/>
</dbReference>
<dbReference type="Gene3D" id="1.20.1250.20">
    <property type="entry name" value="MFS general substrate transporter like domains"/>
    <property type="match status" value="2"/>
</dbReference>
<feature type="transmembrane region" description="Helical" evidence="7">
    <location>
        <begin position="336"/>
        <end position="357"/>
    </location>
</feature>
<evidence type="ECO:0000256" key="5">
    <source>
        <dbReference type="ARBA" id="ARBA00022989"/>
    </source>
</evidence>
<dbReference type="AlphaFoldDB" id="A0A5M3Y160"/>
<feature type="transmembrane region" description="Helical" evidence="7">
    <location>
        <begin position="211"/>
        <end position="232"/>
    </location>
</feature>
<evidence type="ECO:0000313" key="10">
    <source>
        <dbReference type="Proteomes" id="UP000377595"/>
    </source>
</evidence>
<dbReference type="EMBL" id="BLAF01000105">
    <property type="protein sequence ID" value="GES26990.1"/>
    <property type="molecule type" value="Genomic_DNA"/>
</dbReference>
<feature type="transmembrane region" description="Helical" evidence="7">
    <location>
        <begin position="171"/>
        <end position="190"/>
    </location>
</feature>
<proteinExistence type="inferred from homology"/>
<feature type="domain" description="Major facilitator superfamily (MFS) profile" evidence="8">
    <location>
        <begin position="1"/>
        <end position="387"/>
    </location>
</feature>
<dbReference type="InterPro" id="IPR051788">
    <property type="entry name" value="MFS_Transporter"/>
</dbReference>
<dbReference type="Proteomes" id="UP000377595">
    <property type="component" value="Unassembled WGS sequence"/>
</dbReference>
<dbReference type="OrthoDB" id="4350200at2"/>
<keyword evidence="6 7" id="KW-0472">Membrane</keyword>
<dbReference type="PANTHER" id="PTHR23514">
    <property type="entry name" value="BYPASS OF STOP CODON PROTEIN 6"/>
    <property type="match status" value="1"/>
</dbReference>
<reference evidence="9 10" key="1">
    <citation type="submission" date="2019-10" db="EMBL/GenBank/DDBJ databases">
        <title>Whole genome shotgun sequence of Acrocarpospora pleiomorpha NBRC 16267.</title>
        <authorList>
            <person name="Ichikawa N."/>
            <person name="Kimura A."/>
            <person name="Kitahashi Y."/>
            <person name="Komaki H."/>
            <person name="Oguchi A."/>
        </authorList>
    </citation>
    <scope>NUCLEOTIDE SEQUENCE [LARGE SCALE GENOMIC DNA]</scope>
    <source>
        <strain evidence="9 10">NBRC 16267</strain>
    </source>
</reference>
<feature type="transmembrane region" description="Helical" evidence="7">
    <location>
        <begin position="299"/>
        <end position="324"/>
    </location>
</feature>
<accession>A0A5M3Y160</accession>
<keyword evidence="3" id="KW-0813">Transport</keyword>
<comment type="caution">
    <text evidence="9">The sequence shown here is derived from an EMBL/GenBank/DDBJ whole genome shotgun (WGS) entry which is preliminary data.</text>
</comment>
<feature type="transmembrane region" description="Helical" evidence="7">
    <location>
        <begin position="106"/>
        <end position="127"/>
    </location>
</feature>
<keyword evidence="5 7" id="KW-1133">Transmembrane helix</keyword>
<evidence type="ECO:0000256" key="4">
    <source>
        <dbReference type="ARBA" id="ARBA00022692"/>
    </source>
</evidence>
<dbReference type="PROSITE" id="PS50850">
    <property type="entry name" value="MFS"/>
    <property type="match status" value="1"/>
</dbReference>
<evidence type="ECO:0000256" key="2">
    <source>
        <dbReference type="ARBA" id="ARBA00008335"/>
    </source>
</evidence>
<keyword evidence="10" id="KW-1185">Reference proteome</keyword>
<dbReference type="GO" id="GO:0022857">
    <property type="term" value="F:transmembrane transporter activity"/>
    <property type="evidence" value="ECO:0007669"/>
    <property type="project" value="InterPro"/>
</dbReference>
<evidence type="ECO:0000256" key="6">
    <source>
        <dbReference type="ARBA" id="ARBA00023136"/>
    </source>
</evidence>
<organism evidence="9 10">
    <name type="scientific">Acrocarpospora pleiomorpha</name>
    <dbReference type="NCBI Taxonomy" id="90975"/>
    <lineage>
        <taxon>Bacteria</taxon>
        <taxon>Bacillati</taxon>
        <taxon>Actinomycetota</taxon>
        <taxon>Actinomycetes</taxon>
        <taxon>Streptosporangiales</taxon>
        <taxon>Streptosporangiaceae</taxon>
        <taxon>Acrocarpospora</taxon>
    </lineage>
</organism>
<feature type="transmembrane region" description="Helical" evidence="7">
    <location>
        <begin position="139"/>
        <end position="165"/>
    </location>
</feature>
<gene>
    <name evidence="9" type="ORF">Aple_098890</name>
</gene>
<evidence type="ECO:0000259" key="8">
    <source>
        <dbReference type="PROSITE" id="PS50850"/>
    </source>
</evidence>
<name>A0A5M3Y160_9ACTN</name>
<dbReference type="SUPFAM" id="SSF103473">
    <property type="entry name" value="MFS general substrate transporter"/>
    <property type="match status" value="1"/>
</dbReference>
<feature type="transmembrane region" description="Helical" evidence="7">
    <location>
        <begin position="276"/>
        <end position="293"/>
    </location>
</feature>
<keyword evidence="4 7" id="KW-0812">Transmembrane</keyword>
<evidence type="ECO:0000313" key="9">
    <source>
        <dbReference type="EMBL" id="GES26990.1"/>
    </source>
</evidence>
<sequence length="387" mass="39806">MTTSSRTLTFTRDRPTWLIYLILATFSTYLYGLSAAIPLLRAELGLTQAVAGLHATGMAIGSIITGLAIPTITARIGRRAACWTGIVGMNVGMLIVAFGQVLPVTLLGYTIAAGMAGITLFISMAVLSEHHGAAGPASIAEANAVGVLPGIVASYAFSVLASTVLGWRSALFVPLILSALLALTMFRVWVPERPPAPVKQHGPRVPYGRRFHLAGGVLLCCVALEFAFNMWAAELLAQRTGLSAASATTGLTAMLIGVALGRLAGVQLALRFRVDVVLVGALLVALTGWAVFWTTTITAVAYAGLVLTGLGIALQFPMALSRLIEASGGRPDQASGAASVWAGFGSGASPLVLGALGDGFGTHTAFLMAPVLIGLATGAVLSSRQPA</sequence>
<protein>
    <submittedName>
        <fullName evidence="9">MFS transporter</fullName>
    </submittedName>
</protein>
<feature type="transmembrane region" description="Helical" evidence="7">
    <location>
        <begin position="49"/>
        <end position="69"/>
    </location>
</feature>
<feature type="transmembrane region" description="Helical" evidence="7">
    <location>
        <begin position="363"/>
        <end position="381"/>
    </location>
</feature>
<feature type="transmembrane region" description="Helical" evidence="7">
    <location>
        <begin position="17"/>
        <end position="37"/>
    </location>
</feature>
<evidence type="ECO:0000256" key="1">
    <source>
        <dbReference type="ARBA" id="ARBA00004651"/>
    </source>
</evidence>
<comment type="similarity">
    <text evidence="2">Belongs to the major facilitator superfamily.</text>
</comment>
<dbReference type="Pfam" id="PF07690">
    <property type="entry name" value="MFS_1"/>
    <property type="match status" value="1"/>
</dbReference>
<dbReference type="InterPro" id="IPR020846">
    <property type="entry name" value="MFS_dom"/>
</dbReference>
<dbReference type="InterPro" id="IPR036259">
    <property type="entry name" value="MFS_trans_sf"/>
</dbReference>
<dbReference type="PANTHER" id="PTHR23514:SF3">
    <property type="entry name" value="BYPASS OF STOP CODON PROTEIN 6"/>
    <property type="match status" value="1"/>
</dbReference>
<evidence type="ECO:0000256" key="3">
    <source>
        <dbReference type="ARBA" id="ARBA00022448"/>
    </source>
</evidence>
<dbReference type="GO" id="GO:0005886">
    <property type="term" value="C:plasma membrane"/>
    <property type="evidence" value="ECO:0007669"/>
    <property type="project" value="UniProtKB-SubCell"/>
</dbReference>
<dbReference type="InterPro" id="IPR011701">
    <property type="entry name" value="MFS"/>
</dbReference>
<evidence type="ECO:0000256" key="7">
    <source>
        <dbReference type="SAM" id="Phobius"/>
    </source>
</evidence>
<feature type="transmembrane region" description="Helical" evidence="7">
    <location>
        <begin position="81"/>
        <end position="100"/>
    </location>
</feature>